<accession>A0A921U2N9</accession>
<name>A0A921U2N9_SORBI</name>
<comment type="caution">
    <text evidence="3">The sequence shown here is derived from an EMBL/GenBank/DDBJ whole genome shotgun (WGS) entry which is preliminary data.</text>
</comment>
<dbReference type="Proteomes" id="UP000807115">
    <property type="component" value="Chromosome 10"/>
</dbReference>
<feature type="transmembrane region" description="Helical" evidence="2">
    <location>
        <begin position="299"/>
        <end position="317"/>
    </location>
</feature>
<reference evidence="3" key="2">
    <citation type="submission" date="2020-10" db="EMBL/GenBank/DDBJ databases">
        <authorList>
            <person name="Cooper E.A."/>
            <person name="Brenton Z.W."/>
            <person name="Flinn B.S."/>
            <person name="Jenkins J."/>
            <person name="Shu S."/>
            <person name="Flowers D."/>
            <person name="Luo F."/>
            <person name="Wang Y."/>
            <person name="Xia P."/>
            <person name="Barry K."/>
            <person name="Daum C."/>
            <person name="Lipzen A."/>
            <person name="Yoshinaga Y."/>
            <person name="Schmutz J."/>
            <person name="Saski C."/>
            <person name="Vermerris W."/>
            <person name="Kresovich S."/>
        </authorList>
    </citation>
    <scope>NUCLEOTIDE SEQUENCE</scope>
</reference>
<dbReference type="EMBL" id="CM027689">
    <property type="protein sequence ID" value="KAG0515830.1"/>
    <property type="molecule type" value="Genomic_DNA"/>
</dbReference>
<feature type="compositionally biased region" description="Low complexity" evidence="1">
    <location>
        <begin position="46"/>
        <end position="67"/>
    </location>
</feature>
<keyword evidence="2" id="KW-1133">Transmembrane helix</keyword>
<reference evidence="3" key="1">
    <citation type="journal article" date="2019" name="BMC Genomics">
        <title>A new reference genome for Sorghum bicolor reveals high levels of sequence similarity between sweet and grain genotypes: implications for the genetics of sugar metabolism.</title>
        <authorList>
            <person name="Cooper E.A."/>
            <person name="Brenton Z.W."/>
            <person name="Flinn B.S."/>
            <person name="Jenkins J."/>
            <person name="Shu S."/>
            <person name="Flowers D."/>
            <person name="Luo F."/>
            <person name="Wang Y."/>
            <person name="Xia P."/>
            <person name="Barry K."/>
            <person name="Daum C."/>
            <person name="Lipzen A."/>
            <person name="Yoshinaga Y."/>
            <person name="Schmutz J."/>
            <person name="Saski C."/>
            <person name="Vermerris W."/>
            <person name="Kresovich S."/>
        </authorList>
    </citation>
    <scope>NUCLEOTIDE SEQUENCE</scope>
</reference>
<feature type="region of interest" description="Disordered" evidence="1">
    <location>
        <begin position="122"/>
        <end position="155"/>
    </location>
</feature>
<feature type="region of interest" description="Disordered" evidence="1">
    <location>
        <begin position="36"/>
        <end position="70"/>
    </location>
</feature>
<dbReference type="AlphaFoldDB" id="A0A921U2N9"/>
<organism evidence="3 4">
    <name type="scientific">Sorghum bicolor</name>
    <name type="common">Sorghum</name>
    <name type="synonym">Sorghum vulgare</name>
    <dbReference type="NCBI Taxonomy" id="4558"/>
    <lineage>
        <taxon>Eukaryota</taxon>
        <taxon>Viridiplantae</taxon>
        <taxon>Streptophyta</taxon>
        <taxon>Embryophyta</taxon>
        <taxon>Tracheophyta</taxon>
        <taxon>Spermatophyta</taxon>
        <taxon>Magnoliopsida</taxon>
        <taxon>Liliopsida</taxon>
        <taxon>Poales</taxon>
        <taxon>Poaceae</taxon>
        <taxon>PACMAD clade</taxon>
        <taxon>Panicoideae</taxon>
        <taxon>Andropogonodae</taxon>
        <taxon>Andropogoneae</taxon>
        <taxon>Sorghinae</taxon>
        <taxon>Sorghum</taxon>
    </lineage>
</organism>
<gene>
    <name evidence="3" type="ORF">BDA96_10G310900</name>
</gene>
<protein>
    <submittedName>
        <fullName evidence="3">Uncharacterized protein</fullName>
    </submittedName>
</protein>
<evidence type="ECO:0000256" key="1">
    <source>
        <dbReference type="SAM" id="MobiDB-lite"/>
    </source>
</evidence>
<sequence length="412" mass="43838">MALVAGGGIDKPLPPALLSQLLPPVRGLRIAAPYSSHDDERAPLIPTGTPASSTSASSDPAPTTSFPGATAAKQWSSFTRVGDVFDTWAKQGHEEPYANIDIEMAFPPPVRGLRIAAPYSSHDDERAPLIPTGTPASSTSASSDPAPTTSFPGATAAKQWSPFTRVGDVFDTWTKQGHEEPNADIDIEMAFPAASFPKPASSMLKDNSALPRWAKRRVGDGEALRFQGSSKDSGAGSSQPAASSSVASAPGQSAAESMVGAGTLSGSVMGAGSGFGSVVGTGSASGQGVTANWMETFKGLLVAYVFFVLPIILFFFPRGLASSYCTRTSGYQGCWCIYFIGYHIDSWVHGLYPSEDHARQSHQHVDVSFTFHRYDDYYLLFVVQICMAKQLLSGRNQTRLIHVRVQLPGLQR</sequence>
<evidence type="ECO:0000313" key="3">
    <source>
        <dbReference type="EMBL" id="KAG0515830.1"/>
    </source>
</evidence>
<keyword evidence="2" id="KW-0812">Transmembrane</keyword>
<evidence type="ECO:0000313" key="4">
    <source>
        <dbReference type="Proteomes" id="UP000807115"/>
    </source>
</evidence>
<feature type="compositionally biased region" description="Low complexity" evidence="1">
    <location>
        <begin position="131"/>
        <end position="152"/>
    </location>
</feature>
<proteinExistence type="predicted"/>
<feature type="compositionally biased region" description="Low complexity" evidence="1">
    <location>
        <begin position="233"/>
        <end position="247"/>
    </location>
</feature>
<evidence type="ECO:0000256" key="2">
    <source>
        <dbReference type="SAM" id="Phobius"/>
    </source>
</evidence>
<feature type="region of interest" description="Disordered" evidence="1">
    <location>
        <begin position="225"/>
        <end position="247"/>
    </location>
</feature>
<keyword evidence="2" id="KW-0472">Membrane</keyword>